<comment type="cofactor">
    <cofactor evidence="1">
        <name>[4Fe-4S] cluster</name>
        <dbReference type="ChEBI" id="CHEBI:49883"/>
    </cofactor>
</comment>
<dbReference type="EMBL" id="MFIX01000198">
    <property type="protein sequence ID" value="OGG02053.1"/>
    <property type="molecule type" value="Genomic_DNA"/>
</dbReference>
<sequence length="316" mass="34612">MAAKLSSPFAGGKRYRTFNSYLREIFGCRVHKVSLDAGFTCPNRDGTCGTGGCIYCDNDGFSYNTARGPAPLAEQLEAGLHHMRRRFGAEKFIAYFQAFSSTYAPPDRLKETYDIIRRYPEIVGLFISTRPDCLDEAALALLASYREQYLTWLEVGLQSASDSTLKRINRGHSVADFREAVSRAADHGLPVCAHVILGLPGESEKEMLATAGLLAGLKVQGVKIHLLHILTGTLLAKQFAEQPFHLLGPEEYAGLAADFLERLPPGVVVQRVAVDVPRNRLVGPLWCTDKRAAVAAVDRELERRGSCQGALFGDAP</sequence>
<dbReference type="InterPro" id="IPR005911">
    <property type="entry name" value="YhcC-like"/>
</dbReference>
<keyword evidence="6" id="KW-0411">Iron-sulfur</keyword>
<dbReference type="SFLD" id="SFLDG01082">
    <property type="entry name" value="B12-binding_domain_containing"/>
    <property type="match status" value="1"/>
</dbReference>
<accession>A0A1F5YPR5</accession>
<protein>
    <submittedName>
        <fullName evidence="8">TIGR01212 family radical SAM protein</fullName>
    </submittedName>
</protein>
<dbReference type="InterPro" id="IPR007197">
    <property type="entry name" value="rSAM"/>
</dbReference>
<evidence type="ECO:0000256" key="2">
    <source>
        <dbReference type="ARBA" id="ARBA00022485"/>
    </source>
</evidence>
<dbReference type="SFLD" id="SFLDG01091">
    <property type="entry name" value="uncharacterized_CHP01210-like"/>
    <property type="match status" value="1"/>
</dbReference>
<dbReference type="SFLD" id="SFLDG01086">
    <property type="entry name" value="elongater_protein-like"/>
    <property type="match status" value="1"/>
</dbReference>
<evidence type="ECO:0000256" key="4">
    <source>
        <dbReference type="ARBA" id="ARBA00022723"/>
    </source>
</evidence>
<evidence type="ECO:0000313" key="8">
    <source>
        <dbReference type="EMBL" id="OGG02053.1"/>
    </source>
</evidence>
<dbReference type="Gene3D" id="3.80.30.20">
    <property type="entry name" value="tm_1862 like domain"/>
    <property type="match status" value="1"/>
</dbReference>
<comment type="caution">
    <text evidence="8">The sequence shown here is derived from an EMBL/GenBank/DDBJ whole genome shotgun (WGS) entry which is preliminary data.</text>
</comment>
<dbReference type="GO" id="GO:0051539">
    <property type="term" value="F:4 iron, 4 sulfur cluster binding"/>
    <property type="evidence" value="ECO:0007669"/>
    <property type="project" value="UniProtKB-KW"/>
</dbReference>
<evidence type="ECO:0000256" key="3">
    <source>
        <dbReference type="ARBA" id="ARBA00022691"/>
    </source>
</evidence>
<dbReference type="InterPro" id="IPR058240">
    <property type="entry name" value="rSAM_sf"/>
</dbReference>
<keyword evidence="4" id="KW-0479">Metal-binding</keyword>
<reference evidence="8 9" key="1">
    <citation type="journal article" date="2016" name="Nat. Commun.">
        <title>Thousands of microbial genomes shed light on interconnected biogeochemical processes in an aquifer system.</title>
        <authorList>
            <person name="Anantharaman K."/>
            <person name="Brown C.T."/>
            <person name="Hug L.A."/>
            <person name="Sharon I."/>
            <person name="Castelle C.J."/>
            <person name="Probst A.J."/>
            <person name="Thomas B.C."/>
            <person name="Singh A."/>
            <person name="Wilkins M.J."/>
            <person name="Karaoz U."/>
            <person name="Brodie E.L."/>
            <person name="Williams K.H."/>
            <person name="Hubbard S.S."/>
            <person name="Banfield J.F."/>
        </authorList>
    </citation>
    <scope>NUCLEOTIDE SEQUENCE [LARGE SCALE GENOMIC DNA]</scope>
</reference>
<dbReference type="Proteomes" id="UP000179129">
    <property type="component" value="Unassembled WGS sequence"/>
</dbReference>
<keyword evidence="3" id="KW-0949">S-adenosyl-L-methionine</keyword>
<evidence type="ECO:0000256" key="1">
    <source>
        <dbReference type="ARBA" id="ARBA00001966"/>
    </source>
</evidence>
<organism evidence="8 9">
    <name type="scientific">Candidatus Glassbacteria bacterium RIFCSPLOWO2_12_FULL_58_11</name>
    <dbReference type="NCBI Taxonomy" id="1817867"/>
    <lineage>
        <taxon>Bacteria</taxon>
        <taxon>Candidatus Glassiibacteriota</taxon>
    </lineage>
</organism>
<dbReference type="STRING" id="1817867.A3F83_10885"/>
<keyword evidence="5" id="KW-0408">Iron</keyword>
<dbReference type="PANTHER" id="PTHR11135:SF1">
    <property type="entry name" value="PROTEIN YHCC"/>
    <property type="match status" value="1"/>
</dbReference>
<dbReference type="InterPro" id="IPR023404">
    <property type="entry name" value="rSAM_horseshoe"/>
</dbReference>
<feature type="domain" description="Radical SAM core" evidence="7">
    <location>
        <begin position="25"/>
        <end position="271"/>
    </location>
</feature>
<dbReference type="InterPro" id="IPR039661">
    <property type="entry name" value="ELP3"/>
</dbReference>
<evidence type="ECO:0000256" key="5">
    <source>
        <dbReference type="ARBA" id="ARBA00023004"/>
    </source>
</evidence>
<dbReference type="SMART" id="SM00729">
    <property type="entry name" value="Elp3"/>
    <property type="match status" value="1"/>
</dbReference>
<gene>
    <name evidence="8" type="ORF">A3F83_10885</name>
</gene>
<dbReference type="Pfam" id="PF04055">
    <property type="entry name" value="Radical_SAM"/>
    <property type="match status" value="1"/>
</dbReference>
<dbReference type="PANTHER" id="PTHR11135">
    <property type="entry name" value="HISTONE ACETYLTRANSFERASE-RELATED"/>
    <property type="match status" value="1"/>
</dbReference>
<evidence type="ECO:0000313" key="9">
    <source>
        <dbReference type="Proteomes" id="UP000179129"/>
    </source>
</evidence>
<evidence type="ECO:0000256" key="6">
    <source>
        <dbReference type="ARBA" id="ARBA00023014"/>
    </source>
</evidence>
<dbReference type="InterPro" id="IPR032432">
    <property type="entry name" value="Radical_SAM_C"/>
</dbReference>
<dbReference type="SUPFAM" id="SSF102114">
    <property type="entry name" value="Radical SAM enzymes"/>
    <property type="match status" value="1"/>
</dbReference>
<dbReference type="AlphaFoldDB" id="A0A1F5YPR5"/>
<dbReference type="GO" id="GO:0003824">
    <property type="term" value="F:catalytic activity"/>
    <property type="evidence" value="ECO:0007669"/>
    <property type="project" value="InterPro"/>
</dbReference>
<name>A0A1F5YPR5_9BACT</name>
<keyword evidence="2" id="KW-0004">4Fe-4S</keyword>
<dbReference type="Pfam" id="PF16199">
    <property type="entry name" value="Radical_SAM_C"/>
    <property type="match status" value="1"/>
</dbReference>
<dbReference type="GO" id="GO:0046872">
    <property type="term" value="F:metal ion binding"/>
    <property type="evidence" value="ECO:0007669"/>
    <property type="project" value="UniProtKB-KW"/>
</dbReference>
<dbReference type="NCBIfam" id="TIGR01212">
    <property type="entry name" value="TIGR01212 family radical SAM protein"/>
    <property type="match status" value="1"/>
</dbReference>
<dbReference type="SFLD" id="SFLDS00029">
    <property type="entry name" value="Radical_SAM"/>
    <property type="match status" value="1"/>
</dbReference>
<evidence type="ECO:0000259" key="7">
    <source>
        <dbReference type="PROSITE" id="PS51918"/>
    </source>
</evidence>
<proteinExistence type="predicted"/>
<dbReference type="PROSITE" id="PS51918">
    <property type="entry name" value="RADICAL_SAM"/>
    <property type="match status" value="1"/>
</dbReference>
<dbReference type="InterPro" id="IPR006638">
    <property type="entry name" value="Elp3/MiaA/NifB-like_rSAM"/>
</dbReference>